<evidence type="ECO:0000259" key="1">
    <source>
        <dbReference type="PROSITE" id="PS51186"/>
    </source>
</evidence>
<dbReference type="Proteomes" id="UP000671995">
    <property type="component" value="Chromosome"/>
</dbReference>
<dbReference type="AlphaFoldDB" id="A0A975EYA3"/>
<dbReference type="Gene3D" id="3.40.630.30">
    <property type="match status" value="1"/>
</dbReference>
<name>A0A975EYA3_9SPIR</name>
<dbReference type="InterPro" id="IPR000182">
    <property type="entry name" value="GNAT_dom"/>
</dbReference>
<dbReference type="RefSeq" id="WP_210117806.1">
    <property type="nucleotide sequence ID" value="NZ_CP054257.1"/>
</dbReference>
<proteinExistence type="predicted"/>
<reference evidence="2" key="1">
    <citation type="submission" date="2020-05" db="EMBL/GenBank/DDBJ databases">
        <authorList>
            <person name="Zeng H."/>
            <person name="Chan Y.K."/>
            <person name="Watt R.M."/>
        </authorList>
    </citation>
    <scope>NUCLEOTIDE SEQUENCE</scope>
    <source>
        <strain evidence="2">ATCC 700773</strain>
    </source>
</reference>
<sequence>MILRYAAVNDIDDIIKIETSAFIREIQEDKNVFEERIKIFPGGFIIFETESPHAAAGYFSSERWKFVPENDEDFKIGHSIRKKHDPYGGVLYITSFALFPQFRGRGMGPSVFTASLDFIIKNEAASGRPLKTLLLMVNEEWEKAVNIYINCGFKTVRKISGVFPHSDGLIMKKDIL</sequence>
<evidence type="ECO:0000313" key="3">
    <source>
        <dbReference type="Proteomes" id="UP000671995"/>
    </source>
</evidence>
<reference evidence="2" key="2">
    <citation type="journal article" date="2021" name="Microbiol. Resour. Announc.">
        <title>Complete Genome Sequences of Three Human Oral Treponema parvum Isolates.</title>
        <authorList>
            <person name="Zeng H."/>
            <person name="Watt R.M."/>
        </authorList>
    </citation>
    <scope>NUCLEOTIDE SEQUENCE</scope>
    <source>
        <strain evidence="2">ATCC 700773</strain>
    </source>
</reference>
<accession>A0A975EYA3</accession>
<feature type="domain" description="N-acetyltransferase" evidence="1">
    <location>
        <begin position="1"/>
        <end position="176"/>
    </location>
</feature>
<organism evidence="2 3">
    <name type="scientific">Treponema parvum</name>
    <dbReference type="NCBI Taxonomy" id="138851"/>
    <lineage>
        <taxon>Bacteria</taxon>
        <taxon>Pseudomonadati</taxon>
        <taxon>Spirochaetota</taxon>
        <taxon>Spirochaetia</taxon>
        <taxon>Spirochaetales</taxon>
        <taxon>Treponemataceae</taxon>
        <taxon>Treponema</taxon>
    </lineage>
</organism>
<dbReference type="SUPFAM" id="SSF55729">
    <property type="entry name" value="Acyl-CoA N-acyltransferases (Nat)"/>
    <property type="match status" value="1"/>
</dbReference>
<dbReference type="InterPro" id="IPR016181">
    <property type="entry name" value="Acyl_CoA_acyltransferase"/>
</dbReference>
<protein>
    <submittedName>
        <fullName evidence="2">GNAT family N-acetyltransferase</fullName>
    </submittedName>
</protein>
<gene>
    <name evidence="2" type="ORF">HRI96_01675</name>
</gene>
<dbReference type="GO" id="GO:0016747">
    <property type="term" value="F:acyltransferase activity, transferring groups other than amino-acyl groups"/>
    <property type="evidence" value="ECO:0007669"/>
    <property type="project" value="InterPro"/>
</dbReference>
<evidence type="ECO:0000313" key="2">
    <source>
        <dbReference type="EMBL" id="QTQ11012.1"/>
    </source>
</evidence>
<dbReference type="EMBL" id="CP054257">
    <property type="protein sequence ID" value="QTQ11012.1"/>
    <property type="molecule type" value="Genomic_DNA"/>
</dbReference>
<dbReference type="PROSITE" id="PS51186">
    <property type="entry name" value="GNAT"/>
    <property type="match status" value="1"/>
</dbReference>